<evidence type="ECO:0000313" key="2">
    <source>
        <dbReference type="Proteomes" id="UP001186974"/>
    </source>
</evidence>
<accession>A0ACC3CW48</accession>
<sequence length="412" mass="45933">MHLASACDWTTLRASVASYVYLVACAFESVTVDGGTSDIPSSFVQYLENLTTADLCAAGPFLAELSNSELPFTPADADSLMVHLGSCFLEDYGFERCEVAIGLCVEVMTGFANMWTNNSDPDLFSGVSDMYEWIINVALKAGISSPYVQVRITDILHRLLKTRPDYGQPALPSARTSLFSLLKEGEISVKYHVAQNISDIFGLFVLAKHEVIFDDVHDNLPKEIDWQEGISIRLLVLSRLAAAWHTLLRRCVYHIFEAAGMITACQGHAAYCIENISQQLRLKDPPALLKLFAPQLLYSWLETQPLHSIPYMIFGYPALHEFLRGIQDEVVGQVNMRGTNEEKNTLAGLLRKSRRDLLEESFGKAVAYSVAWDTCRPPSREDPSGSSEAQIRAEIGKEQYFPCAGRYHPYIT</sequence>
<keyword evidence="2" id="KW-1185">Reference proteome</keyword>
<dbReference type="Proteomes" id="UP001186974">
    <property type="component" value="Unassembled WGS sequence"/>
</dbReference>
<dbReference type="EMBL" id="JAWDJW010010733">
    <property type="protein sequence ID" value="KAK3045350.1"/>
    <property type="molecule type" value="Genomic_DNA"/>
</dbReference>
<gene>
    <name evidence="1" type="ORF">LTS18_013974</name>
</gene>
<proteinExistence type="predicted"/>
<evidence type="ECO:0000313" key="1">
    <source>
        <dbReference type="EMBL" id="KAK3045350.1"/>
    </source>
</evidence>
<organism evidence="1 2">
    <name type="scientific">Coniosporium uncinatum</name>
    <dbReference type="NCBI Taxonomy" id="93489"/>
    <lineage>
        <taxon>Eukaryota</taxon>
        <taxon>Fungi</taxon>
        <taxon>Dikarya</taxon>
        <taxon>Ascomycota</taxon>
        <taxon>Pezizomycotina</taxon>
        <taxon>Dothideomycetes</taxon>
        <taxon>Dothideomycetes incertae sedis</taxon>
        <taxon>Coniosporium</taxon>
    </lineage>
</organism>
<protein>
    <submittedName>
        <fullName evidence="1">Uncharacterized protein</fullName>
    </submittedName>
</protein>
<feature type="non-terminal residue" evidence="1">
    <location>
        <position position="412"/>
    </location>
</feature>
<name>A0ACC3CW48_9PEZI</name>
<reference evidence="1" key="1">
    <citation type="submission" date="2024-09" db="EMBL/GenBank/DDBJ databases">
        <title>Black Yeasts Isolated from many extreme environments.</title>
        <authorList>
            <person name="Coleine C."/>
            <person name="Stajich J.E."/>
            <person name="Selbmann L."/>
        </authorList>
    </citation>
    <scope>NUCLEOTIDE SEQUENCE</scope>
    <source>
        <strain evidence="1">CCFEE 5737</strain>
    </source>
</reference>
<comment type="caution">
    <text evidence="1">The sequence shown here is derived from an EMBL/GenBank/DDBJ whole genome shotgun (WGS) entry which is preliminary data.</text>
</comment>